<dbReference type="PROSITE" id="PS51375">
    <property type="entry name" value="PPR"/>
    <property type="match status" value="9"/>
</dbReference>
<evidence type="ECO:0000256" key="1">
    <source>
        <dbReference type="ARBA" id="ARBA00007626"/>
    </source>
</evidence>
<evidence type="ECO:0000313" key="6">
    <source>
        <dbReference type="Proteomes" id="UP001419268"/>
    </source>
</evidence>
<name>A0AAP0KB45_9MAGN</name>
<accession>A0AAP0KB45</accession>
<gene>
    <name evidence="5" type="ORF">Scep_008133</name>
</gene>
<dbReference type="Pfam" id="PF13041">
    <property type="entry name" value="PPR_2"/>
    <property type="match status" value="2"/>
</dbReference>
<dbReference type="SUPFAM" id="SSF81901">
    <property type="entry name" value="HCP-like"/>
    <property type="match status" value="1"/>
</dbReference>
<evidence type="ECO:0000256" key="2">
    <source>
        <dbReference type="ARBA" id="ARBA00022737"/>
    </source>
</evidence>
<dbReference type="NCBIfam" id="TIGR00756">
    <property type="entry name" value="PPR"/>
    <property type="match status" value="9"/>
</dbReference>
<evidence type="ECO:0000313" key="5">
    <source>
        <dbReference type="EMBL" id="KAK9149376.1"/>
    </source>
</evidence>
<feature type="repeat" description="PPR" evidence="3">
    <location>
        <begin position="478"/>
        <end position="512"/>
    </location>
</feature>
<evidence type="ECO:0000259" key="4">
    <source>
        <dbReference type="Pfam" id="PF17177"/>
    </source>
</evidence>
<feature type="repeat" description="PPR" evidence="3">
    <location>
        <begin position="236"/>
        <end position="270"/>
    </location>
</feature>
<reference evidence="5 6" key="1">
    <citation type="submission" date="2024-01" db="EMBL/GenBank/DDBJ databases">
        <title>Genome assemblies of Stephania.</title>
        <authorList>
            <person name="Yang L."/>
        </authorList>
    </citation>
    <scope>NUCLEOTIDE SEQUENCE [LARGE SCALE GENOMIC DNA]</scope>
    <source>
        <strain evidence="5">JXDWG</strain>
        <tissue evidence="5">Leaf</tissue>
    </source>
</reference>
<keyword evidence="6" id="KW-1185">Reference proteome</keyword>
<feature type="repeat" description="PPR" evidence="3">
    <location>
        <begin position="271"/>
        <end position="305"/>
    </location>
</feature>
<dbReference type="FunFam" id="1.25.40.10:FF:000990">
    <property type="entry name" value="Pentatricopeptide repeat-containing protein, mitochondrial"/>
    <property type="match status" value="1"/>
</dbReference>
<feature type="repeat" description="PPR" evidence="3">
    <location>
        <begin position="201"/>
        <end position="235"/>
    </location>
</feature>
<feature type="repeat" description="PPR" evidence="3">
    <location>
        <begin position="443"/>
        <end position="477"/>
    </location>
</feature>
<protein>
    <recommendedName>
        <fullName evidence="4">PROP1-like PPR domain-containing protein</fullName>
    </recommendedName>
</protein>
<sequence>MSVSADATSSGFVSKAVDLAAREFLEIATPGKDGCIRRYWPSGFDIRREDIASVAQKLISSPLTMASWGDATTPSRASSIVAYIQELTTTLLSFVASLVLKNLQSPLQSLRFFRLCSHSLPNFRHDSFSYNRILSILSKSSAPNSVALVSSLVDEMDEFNVKGSISTVNILIGVVGSGSGCGAEELERWLGLVDKWGLRFTAYTYKCLVQAWLRLSETDRAFGVYCQMKSRGYGLDVFGFNMLLDSLAKGEKVEQAYKVFGDMKRKHCEPDEYTYTIMIRMCGKSGKADEALKFFQEMLSKGCAPNLIAYNTMIQALARNGMVDKLIFVFSKMVENDCRPNEFTFSVILNALVAEGKLSRLDEVLQISKRFVNKSIYAYLVNTLNRLGHASEAHRLFCSMWNFHDRGDRDACLSVLERLCSAGKTVEAIDLLTKINEKGISADTIMYNLVFSALGKSKQISHIHDLYLHMKRDGPSPDMFTYNILISCFGRAGQVEDAVRLFEEMDDGDCKPDVITYNSLINCLGKNGDLDEAHMRFMEMKEKGLNPDVITYSTLIECFGKTSRVEMAFSLFNQMLAEGCFPNTVTYNILLDCLEKCGKTAEALELYAKMKQQGLTPDSITYAVLERLQSGSHKAVRIRRQNPITGWVVSPLR</sequence>
<dbReference type="Pfam" id="PF12854">
    <property type="entry name" value="PPR_1"/>
    <property type="match status" value="1"/>
</dbReference>
<feature type="repeat" description="PPR" evidence="3">
    <location>
        <begin position="583"/>
        <end position="617"/>
    </location>
</feature>
<dbReference type="EMBL" id="JBBNAG010000003">
    <property type="protein sequence ID" value="KAK9149376.1"/>
    <property type="molecule type" value="Genomic_DNA"/>
</dbReference>
<dbReference type="AlphaFoldDB" id="A0AAP0KB45"/>
<comment type="similarity">
    <text evidence="1">Belongs to the PPR family. P subfamily.</text>
</comment>
<feature type="repeat" description="PPR" evidence="3">
    <location>
        <begin position="513"/>
        <end position="547"/>
    </location>
</feature>
<comment type="caution">
    <text evidence="5">The sequence shown here is derived from an EMBL/GenBank/DDBJ whole genome shotgun (WGS) entry which is preliminary data.</text>
</comment>
<dbReference type="Pfam" id="PF17177">
    <property type="entry name" value="PPR_long"/>
    <property type="match status" value="1"/>
</dbReference>
<keyword evidence="2" id="KW-0677">Repeat</keyword>
<feature type="repeat" description="PPR" evidence="3">
    <location>
        <begin position="548"/>
        <end position="582"/>
    </location>
</feature>
<dbReference type="InterPro" id="IPR002885">
    <property type="entry name" value="PPR_rpt"/>
</dbReference>
<dbReference type="PANTHER" id="PTHR47941">
    <property type="entry name" value="PENTATRICOPEPTIDE REPEAT-CONTAINING PROTEIN 3, MITOCHONDRIAL"/>
    <property type="match status" value="1"/>
</dbReference>
<dbReference type="Gene3D" id="1.25.40.10">
    <property type="entry name" value="Tetratricopeptide repeat domain"/>
    <property type="match status" value="5"/>
</dbReference>
<dbReference type="Proteomes" id="UP001419268">
    <property type="component" value="Unassembled WGS sequence"/>
</dbReference>
<dbReference type="InterPro" id="IPR033443">
    <property type="entry name" value="PROP1-like_PPR_dom"/>
</dbReference>
<feature type="domain" description="PROP1-like PPR" evidence="4">
    <location>
        <begin position="214"/>
        <end position="373"/>
    </location>
</feature>
<organism evidence="5 6">
    <name type="scientific">Stephania cephalantha</name>
    <dbReference type="NCBI Taxonomy" id="152367"/>
    <lineage>
        <taxon>Eukaryota</taxon>
        <taxon>Viridiplantae</taxon>
        <taxon>Streptophyta</taxon>
        <taxon>Embryophyta</taxon>
        <taxon>Tracheophyta</taxon>
        <taxon>Spermatophyta</taxon>
        <taxon>Magnoliopsida</taxon>
        <taxon>Ranunculales</taxon>
        <taxon>Menispermaceae</taxon>
        <taxon>Menispermoideae</taxon>
        <taxon>Cissampelideae</taxon>
        <taxon>Stephania</taxon>
    </lineage>
</organism>
<evidence type="ECO:0000256" key="3">
    <source>
        <dbReference type="PROSITE-ProRule" id="PRU00708"/>
    </source>
</evidence>
<feature type="repeat" description="PPR" evidence="3">
    <location>
        <begin position="306"/>
        <end position="340"/>
    </location>
</feature>
<proteinExistence type="inferred from homology"/>
<dbReference type="InterPro" id="IPR011990">
    <property type="entry name" value="TPR-like_helical_dom_sf"/>
</dbReference>